<protein>
    <submittedName>
        <fullName evidence="1">Uncharacterized protein</fullName>
    </submittedName>
</protein>
<evidence type="ECO:0000313" key="2">
    <source>
        <dbReference type="EMBL" id="QJA57340.1"/>
    </source>
</evidence>
<gene>
    <name evidence="3" type="ORF">MM415A01118_0018</name>
    <name evidence="2" type="ORF">MM415B01659_0009</name>
    <name evidence="1" type="ORF">TM448A03870_0003</name>
    <name evidence="4" type="ORF">TM448B01472_0018</name>
</gene>
<dbReference type="EMBL" id="MT144446">
    <property type="protein sequence ID" value="QJA53732.1"/>
    <property type="molecule type" value="Genomic_DNA"/>
</dbReference>
<name>A0A6H2A1Z6_9ZZZZ</name>
<evidence type="ECO:0000313" key="1">
    <source>
        <dbReference type="EMBL" id="QJA53732.1"/>
    </source>
</evidence>
<dbReference type="EMBL" id="MT141268">
    <property type="protein sequence ID" value="QJA57340.1"/>
    <property type="molecule type" value="Genomic_DNA"/>
</dbReference>
<sequence>MYEDFELAVAAGVTPAAPTEFIKEFPPVEIERVTISFPQGPNREVYVRFLHEATYLWPDTPEEWINGENEQVVITGPWSNWDGLYRLRIQLCAPGARLSHKLIVRFDLAESGTGTYLASMLDRLRTRFLPVPD</sequence>
<dbReference type="EMBL" id="MT142324">
    <property type="protein sequence ID" value="QJA78192.1"/>
    <property type="molecule type" value="Genomic_DNA"/>
</dbReference>
<proteinExistence type="predicted"/>
<evidence type="ECO:0000313" key="4">
    <source>
        <dbReference type="EMBL" id="QJH99056.1"/>
    </source>
</evidence>
<accession>A0A6H2A1Z6</accession>
<evidence type="ECO:0000313" key="3">
    <source>
        <dbReference type="EMBL" id="QJA78192.1"/>
    </source>
</evidence>
<dbReference type="AlphaFoldDB" id="A0A6H2A1Z6"/>
<organism evidence="1">
    <name type="scientific">viral metagenome</name>
    <dbReference type="NCBI Taxonomy" id="1070528"/>
    <lineage>
        <taxon>unclassified sequences</taxon>
        <taxon>metagenomes</taxon>
        <taxon>organismal metagenomes</taxon>
    </lineage>
</organism>
<reference evidence="1" key="1">
    <citation type="submission" date="2020-03" db="EMBL/GenBank/DDBJ databases">
        <title>The deep terrestrial virosphere.</title>
        <authorList>
            <person name="Holmfeldt K."/>
            <person name="Nilsson E."/>
            <person name="Simone D."/>
            <person name="Lopez-Fernandez M."/>
            <person name="Wu X."/>
            <person name="de Brujin I."/>
            <person name="Lundin D."/>
            <person name="Andersson A."/>
            <person name="Bertilsson S."/>
            <person name="Dopson M."/>
        </authorList>
    </citation>
    <scope>NUCLEOTIDE SEQUENCE</scope>
    <source>
        <strain evidence="3">MM415A01118</strain>
        <strain evidence="2">MM415B01659</strain>
        <strain evidence="1">TM448A03870</strain>
        <strain evidence="4">TM448B01472</strain>
    </source>
</reference>
<dbReference type="EMBL" id="MT144765">
    <property type="protein sequence ID" value="QJH99056.1"/>
    <property type="molecule type" value="Genomic_DNA"/>
</dbReference>